<dbReference type="Proteomes" id="UP000887579">
    <property type="component" value="Unplaced"/>
</dbReference>
<proteinExistence type="predicted"/>
<dbReference type="WBParaSite" id="ES5_v2.g15207.t1">
    <property type="protein sequence ID" value="ES5_v2.g15207.t1"/>
    <property type="gene ID" value="ES5_v2.g15207"/>
</dbReference>
<name>A0AC34FDB8_9BILA</name>
<sequence length="254" mass="28382">MDIIGISETGSGKTLAFLLPMIQHVLAQTELAEVAGGPIGLVIAPTRELAIQIFIAAHPFCKAVGLNAACLSGGDNLHQQKLELSNGIDIAVCTPGRLIQHIEEKNTDLSRSTFIVFDEADRLFDLGFGPQINSIIDNCRPDRQTLMFSATFETLPEKFARKALQNPLKLVVGTTKVPANITQRFVTLQEHEILSIYPCMQDLCKIRLLQEQDIVDQNPYIFHRDYKFFGKTYITLVDNLDLSIHQDIVDMMQK</sequence>
<reference evidence="2" key="1">
    <citation type="submission" date="2022-11" db="UniProtKB">
        <authorList>
            <consortium name="WormBaseParasite"/>
        </authorList>
    </citation>
    <scope>IDENTIFICATION</scope>
</reference>
<protein>
    <submittedName>
        <fullName evidence="2">Helicase ATP-binding domain-containing protein</fullName>
    </submittedName>
</protein>
<evidence type="ECO:0000313" key="2">
    <source>
        <dbReference type="WBParaSite" id="ES5_v2.g15207.t1"/>
    </source>
</evidence>
<evidence type="ECO:0000313" key="1">
    <source>
        <dbReference type="Proteomes" id="UP000887579"/>
    </source>
</evidence>
<accession>A0AC34FDB8</accession>
<organism evidence="1 2">
    <name type="scientific">Panagrolaimus sp. ES5</name>
    <dbReference type="NCBI Taxonomy" id="591445"/>
    <lineage>
        <taxon>Eukaryota</taxon>
        <taxon>Metazoa</taxon>
        <taxon>Ecdysozoa</taxon>
        <taxon>Nematoda</taxon>
        <taxon>Chromadorea</taxon>
        <taxon>Rhabditida</taxon>
        <taxon>Tylenchina</taxon>
        <taxon>Panagrolaimomorpha</taxon>
        <taxon>Panagrolaimoidea</taxon>
        <taxon>Panagrolaimidae</taxon>
        <taxon>Panagrolaimus</taxon>
    </lineage>
</organism>